<evidence type="ECO:0000259" key="2">
    <source>
        <dbReference type="Pfam" id="PF03795"/>
    </source>
</evidence>
<name>A0A1I2KEP8_9ACTN</name>
<keyword evidence="6" id="KW-1185">Reference proteome</keyword>
<dbReference type="InterPro" id="IPR005545">
    <property type="entry name" value="YCII"/>
</dbReference>
<dbReference type="STRING" id="504797.SAMN05421678_101128"/>
<reference evidence="3 6" key="2">
    <citation type="submission" date="2020-07" db="EMBL/GenBank/DDBJ databases">
        <title>Sequencing the genomes of 1000 actinobacteria strains.</title>
        <authorList>
            <person name="Klenk H.-P."/>
        </authorList>
    </citation>
    <scope>NUCLEOTIDE SEQUENCE [LARGE SCALE GENOMIC DNA]</scope>
    <source>
        <strain evidence="3 6">DSM 45117</strain>
    </source>
</reference>
<dbReference type="Proteomes" id="UP000199052">
    <property type="component" value="Unassembled WGS sequence"/>
</dbReference>
<evidence type="ECO:0000256" key="1">
    <source>
        <dbReference type="ARBA" id="ARBA00007689"/>
    </source>
</evidence>
<evidence type="ECO:0000313" key="3">
    <source>
        <dbReference type="EMBL" id="NYH84359.1"/>
    </source>
</evidence>
<feature type="domain" description="YCII-related" evidence="2">
    <location>
        <begin position="1"/>
        <end position="109"/>
    </location>
</feature>
<sequence>MKYVILIHSNPEPWGHPTSLYTAEGRALSKEHHEQGDRSFEAMLEEISASGELVTAEALADPASSTVHRWTPDGPLVTDGPFAETKEQLAGFFLIDCATRQRAEELAAQFAGPGSHVELRPAMWAGGDDQ</sequence>
<gene>
    <name evidence="3" type="ORF">FHR37_003210</name>
    <name evidence="4" type="ORF">SAMN05421678_101128</name>
</gene>
<proteinExistence type="inferred from homology"/>
<organism evidence="4 5">
    <name type="scientific">Actinopolymorpha cephalotaxi</name>
    <dbReference type="NCBI Taxonomy" id="504797"/>
    <lineage>
        <taxon>Bacteria</taxon>
        <taxon>Bacillati</taxon>
        <taxon>Actinomycetota</taxon>
        <taxon>Actinomycetes</taxon>
        <taxon>Propionibacteriales</taxon>
        <taxon>Actinopolymorphaceae</taxon>
        <taxon>Actinopolymorpha</taxon>
    </lineage>
</organism>
<dbReference type="EMBL" id="FOOI01000001">
    <property type="protein sequence ID" value="SFF63406.1"/>
    <property type="molecule type" value="Genomic_DNA"/>
</dbReference>
<dbReference type="PANTHER" id="PTHR35174:SF3">
    <property type="entry name" value="BLL7171 PROTEIN"/>
    <property type="match status" value="1"/>
</dbReference>
<comment type="similarity">
    <text evidence="1">Belongs to the YciI family.</text>
</comment>
<dbReference type="SUPFAM" id="SSF54909">
    <property type="entry name" value="Dimeric alpha+beta barrel"/>
    <property type="match status" value="1"/>
</dbReference>
<accession>A0A1I2KEP8</accession>
<dbReference type="Pfam" id="PF03795">
    <property type="entry name" value="YCII"/>
    <property type="match status" value="1"/>
</dbReference>
<evidence type="ECO:0000313" key="5">
    <source>
        <dbReference type="Proteomes" id="UP000199052"/>
    </source>
</evidence>
<protein>
    <submittedName>
        <fullName evidence="4">Uncharacterized conserved protein</fullName>
    </submittedName>
</protein>
<evidence type="ECO:0000313" key="4">
    <source>
        <dbReference type="EMBL" id="SFF63406.1"/>
    </source>
</evidence>
<dbReference type="AlphaFoldDB" id="A0A1I2KEP8"/>
<evidence type="ECO:0000313" key="6">
    <source>
        <dbReference type="Proteomes" id="UP000533017"/>
    </source>
</evidence>
<dbReference type="EMBL" id="JACBZA010000001">
    <property type="protein sequence ID" value="NYH84359.1"/>
    <property type="molecule type" value="Genomic_DNA"/>
</dbReference>
<dbReference type="Gene3D" id="3.30.70.1060">
    <property type="entry name" value="Dimeric alpha+beta barrel"/>
    <property type="match status" value="1"/>
</dbReference>
<reference evidence="4 5" key="1">
    <citation type="submission" date="2016-10" db="EMBL/GenBank/DDBJ databases">
        <authorList>
            <person name="de Groot N.N."/>
        </authorList>
    </citation>
    <scope>NUCLEOTIDE SEQUENCE [LARGE SCALE GENOMIC DNA]</scope>
    <source>
        <strain evidence="4 5">CPCC 202808</strain>
    </source>
</reference>
<dbReference type="Proteomes" id="UP000533017">
    <property type="component" value="Unassembled WGS sequence"/>
</dbReference>
<dbReference type="PANTHER" id="PTHR35174">
    <property type="entry name" value="BLL7171 PROTEIN-RELATED"/>
    <property type="match status" value="1"/>
</dbReference>
<dbReference type="InterPro" id="IPR011008">
    <property type="entry name" value="Dimeric_a/b-barrel"/>
</dbReference>
<dbReference type="RefSeq" id="WP_237768511.1">
    <property type="nucleotide sequence ID" value="NZ_FOOI01000001.1"/>
</dbReference>